<evidence type="ECO:0000313" key="2">
    <source>
        <dbReference type="Proteomes" id="UP000501570"/>
    </source>
</evidence>
<name>A0ABX6KUG0_CHRGL</name>
<keyword evidence="2" id="KW-1185">Reference proteome</keyword>
<protein>
    <submittedName>
        <fullName evidence="1">HK97 gp10 family phage protein</fullName>
    </submittedName>
</protein>
<proteinExistence type="predicted"/>
<dbReference type="Pfam" id="PF04883">
    <property type="entry name" value="HK97-gp10_like"/>
    <property type="match status" value="1"/>
</dbReference>
<reference evidence="1 2" key="1">
    <citation type="submission" date="2019-09" db="EMBL/GenBank/DDBJ databases">
        <title>FDA dAtabase for Regulatory Grade micrObial Sequences (FDA-ARGOS): Supporting development and validation of Infectious Disease Dx tests.</title>
        <authorList>
            <person name="Sciortino C."/>
            <person name="Tallon L."/>
            <person name="Sadzewicz L."/>
            <person name="Vavikolanu K."/>
            <person name="Mehta A."/>
            <person name="Aluvathingal J."/>
            <person name="Nadendla S."/>
            <person name="Nandy P."/>
            <person name="Geyer C."/>
            <person name="Yan Y."/>
            <person name="Sichtig H."/>
        </authorList>
    </citation>
    <scope>NUCLEOTIDE SEQUENCE [LARGE SCALE GENOMIC DNA]</scope>
    <source>
        <strain evidence="1 2">FDAARGOS_636</strain>
    </source>
</reference>
<dbReference type="InterPro" id="IPR010064">
    <property type="entry name" value="HK97-gp10_tail"/>
</dbReference>
<dbReference type="EMBL" id="CP050995">
    <property type="protein sequence ID" value="QIY92241.1"/>
    <property type="molecule type" value="Genomic_DNA"/>
</dbReference>
<gene>
    <name evidence="1" type="ORF">FOB44_16920</name>
</gene>
<accession>A0ABX6KUG0</accession>
<evidence type="ECO:0000313" key="1">
    <source>
        <dbReference type="EMBL" id="QIY92241.1"/>
    </source>
</evidence>
<dbReference type="RefSeq" id="WP_168239249.1">
    <property type="nucleotide sequence ID" value="NZ_CP050995.1"/>
</dbReference>
<organism evidence="1 2">
    <name type="scientific">Chryseobacterium gallinarum</name>
    <dbReference type="NCBI Taxonomy" id="1324352"/>
    <lineage>
        <taxon>Bacteria</taxon>
        <taxon>Pseudomonadati</taxon>
        <taxon>Bacteroidota</taxon>
        <taxon>Flavobacteriia</taxon>
        <taxon>Flavobacteriales</taxon>
        <taxon>Weeksellaceae</taxon>
        <taxon>Chryseobacterium group</taxon>
        <taxon>Chryseobacterium</taxon>
    </lineage>
</organism>
<dbReference type="Proteomes" id="UP000501570">
    <property type="component" value="Chromosome"/>
</dbReference>
<sequence>MRVNGLRETLARLNAFGEQGKRRIQQITAVSGQEIATRASQNLSSYQDVDQTGTIAQSINARSDENGFKTVISVNQVPMGAYIEFGTGTYVEVADEWKDIAWQFYVNGRGQLHPHPYFYPAFNEGRNKYLQDLQEALQRLAREFNSTN</sequence>